<dbReference type="EC" id="3.4.19.12" evidence="2"/>
<keyword evidence="6" id="KW-0788">Thiol protease</keyword>
<evidence type="ECO:0000256" key="2">
    <source>
        <dbReference type="ARBA" id="ARBA00012759"/>
    </source>
</evidence>
<dbReference type="InterPro" id="IPR027417">
    <property type="entry name" value="P-loop_NTPase"/>
</dbReference>
<feature type="region of interest" description="Disordered" evidence="8">
    <location>
        <begin position="1695"/>
        <end position="1721"/>
    </location>
</feature>
<reference evidence="12 13" key="1">
    <citation type="submission" date="2024-07" db="EMBL/GenBank/DDBJ databases">
        <title>Section-level genome sequencing and comparative genomics of Aspergillus sections Usti and Cavernicolus.</title>
        <authorList>
            <consortium name="Lawrence Berkeley National Laboratory"/>
            <person name="Nybo J.L."/>
            <person name="Vesth T.C."/>
            <person name="Theobald S."/>
            <person name="Frisvad J.C."/>
            <person name="Larsen T.O."/>
            <person name="Kjaerboelling I."/>
            <person name="Rothschild-Mancinelli K."/>
            <person name="Lyhne E.K."/>
            <person name="Kogle M.E."/>
            <person name="Barry K."/>
            <person name="Clum A."/>
            <person name="Na H."/>
            <person name="Ledsgaard L."/>
            <person name="Lin J."/>
            <person name="Lipzen A."/>
            <person name="Kuo A."/>
            <person name="Riley R."/>
            <person name="Mondo S."/>
            <person name="LaButti K."/>
            <person name="Haridas S."/>
            <person name="Pangalinan J."/>
            <person name="Salamov A.A."/>
            <person name="Simmons B.A."/>
            <person name="Magnuson J.K."/>
            <person name="Chen J."/>
            <person name="Drula E."/>
            <person name="Henrissat B."/>
            <person name="Wiebenga A."/>
            <person name="Lubbers R.J."/>
            <person name="Gomes A.C."/>
            <person name="Macurrencykelacurrency M.R."/>
            <person name="Stajich J."/>
            <person name="Grigoriev I.V."/>
            <person name="Mortensen U.H."/>
            <person name="De vries R.P."/>
            <person name="Baker S.E."/>
            <person name="Andersen M.R."/>
        </authorList>
    </citation>
    <scope>NUCLEOTIDE SEQUENCE [LARGE SCALE GENOMIC DNA]</scope>
    <source>
        <strain evidence="12 13">CBS 756.74</strain>
    </source>
</reference>
<evidence type="ECO:0000256" key="7">
    <source>
        <dbReference type="SAM" id="Coils"/>
    </source>
</evidence>
<evidence type="ECO:0000259" key="9">
    <source>
        <dbReference type="Pfam" id="PF12340"/>
    </source>
</evidence>
<organism evidence="12 13">
    <name type="scientific">Aspergillus pseudodeflectus</name>
    <dbReference type="NCBI Taxonomy" id="176178"/>
    <lineage>
        <taxon>Eukaryota</taxon>
        <taxon>Fungi</taxon>
        <taxon>Dikarya</taxon>
        <taxon>Ascomycota</taxon>
        <taxon>Pezizomycotina</taxon>
        <taxon>Eurotiomycetes</taxon>
        <taxon>Eurotiomycetidae</taxon>
        <taxon>Eurotiales</taxon>
        <taxon>Aspergillaceae</taxon>
        <taxon>Aspergillus</taxon>
        <taxon>Aspergillus subgen. Nidulantes</taxon>
    </lineage>
</organism>
<feature type="domain" description="DUF6606" evidence="11">
    <location>
        <begin position="9"/>
        <end position="280"/>
    </location>
</feature>
<dbReference type="SUPFAM" id="SSF52540">
    <property type="entry name" value="P-loop containing nucleoside triphosphate hydrolases"/>
    <property type="match status" value="1"/>
</dbReference>
<keyword evidence="7" id="KW-0175">Coiled coil</keyword>
<accession>A0ABR4JCW5</accession>
<dbReference type="Pfam" id="PF20255">
    <property type="entry name" value="DUF6606"/>
    <property type="match status" value="1"/>
</dbReference>
<dbReference type="Pfam" id="PF12340">
    <property type="entry name" value="DUF3638"/>
    <property type="match status" value="1"/>
</dbReference>
<feature type="compositionally biased region" description="Basic and acidic residues" evidence="8">
    <location>
        <begin position="1703"/>
        <end position="1721"/>
    </location>
</feature>
<evidence type="ECO:0000256" key="8">
    <source>
        <dbReference type="SAM" id="MobiDB-lite"/>
    </source>
</evidence>
<evidence type="ECO:0000256" key="3">
    <source>
        <dbReference type="ARBA" id="ARBA00022670"/>
    </source>
</evidence>
<evidence type="ECO:0000256" key="6">
    <source>
        <dbReference type="ARBA" id="ARBA00022807"/>
    </source>
</evidence>
<sequence length="3086" mass="352156">MGTKALQYIFHHVVFLPKLPLAPEGGQNSLDRELLLFVKAVLDAFVSQRAEDVQNKWKPVLNMVDTWLAVDPAGSLNRHQEALAFALLNLKTHGAVALHISAQNCGWLAYYDEQKNKAILDAFEASATLSAVQEAPGPIIRCFPGQSISIPIGLLDNPRFCDYLAQSLCSLDLEVVREMYPTGSEHRDSMQEDWDTVHPGLITEKLMVELLAFGEHNVWKSFEKHVRDEINIGNDRHPWRRSPLWFVLRVALQTVLYRAFPNQEGRFEYKNLMLYLVAEFASVTLAEIESNTAHPAMPDIADVLTLTSAKYARRVYKLRDKTFEFVLQRVRETNEAIATRLHADFRRIRCIYSPKIPRRFDSARETDFETSLKHSRKYLRNAKLDTPPTAPTIPFRPNHSRRRQKQINGLFRLKDDETESLVDFEMWVDAELQNWCSTAQPLDKACCGLAELIGTYSRYASKKYAGIPELTSLMLLVILECWVCLDKLCVQVCGSLAKFSPELPKNLLQHLLLPRRREMIRAQAVEEYIASRLDGSSSDASIFEDPGSHTFAALFFKASRKCRSQRAKIVENFQKERDDRQRRCKDLSQKHENLLNEASKLSHDTDEDEDGSHLPYCRKCQLQQDAARLSIGIHEWPLPDDEDLVENVVFELTCPEWFAQWRDVTWMILDDYGRSQTSESARMEVNLLEYPALREYHDSRPRRLTLASATKSWVDSHFSTQKIPVGPEQIVVSSGLHFCLWDTKKEAWVKDRRNTPSPSFKQLCTFYLNSTAYAGLQYAVETSHHNQNQIIAEQRTYQSQLNLHNMVAFGQLRLGERLQWYNILREIASSSISLNERPVHELFCQAAWQLGPFMPGKWLREAHVFFEDLNSVTRLWETLEHRLSGIQHNWNEFHTLQTIVVLGLRSLSLGPASAVEQAMSFLRRCRGVAMEWCAKLKTSVDSSLGENTQGKLNLMLHVGGICLLTFSVDSEHVPAVLHTQEDLKSLIQASLLVFENSIISTGTVPIEVKAMVLRTSRVLCHTEQEIHQLIGIDCSGLTRAIKQSGQGLEISTPWRFLEGNNSRWVTSTSPDSSEDQQEFHYNILTGELRINNELPGRLPEDITKAALYRRLFGQNPLPVARSRLRGSRFKSVQLFGKYRIYFRSYGGEVIVFAREERQPKRPGRILRYIPHEHLQGDFPDSLVTCYAHWLDIKDGKLEFRPLENPWQESDSNWSMGYHEYGSAFSSTTQGHRKLADVHGEFFGRVASVLGKLDIARHITVTKSLDGTIEAKLDRLSLTFFVNQDGALECREHNSIVDSSQDIGCLYGLFNKLVLRDKTGHSRTVLIPYGTIRVGRGTSHTEVLVESPNASRVKYYQYSVDVNLGALLDTSGTTGSLYLAYLHAVTSFVLPDPMTNRSGTEEALHMLRQAKMKTSSPLGSDCVNLLGLIASLTPHRQCYPPINAEQKVTSVQKVKWIQSLSSVAQHDDFRWLAQEIYSHAGKFAPFHGRKMEPCPGLSRGDIRLLEKARNRNMHFYRSEFGGASANQYVPPPEYKARDRSETESARSRRVYEIARLAQGWPATLSHKDDLIAMIKAWGVMELEDRSPGQSTYTSLLEKPIQASWATLYGQCQSCNGETDKHKLMSIFCTIAFGHQEVDYLHSLLAIAVWGGFPPIPEALKGQSVDLTLKPGQAINDSQAEEIRDIISTHYPPLERMSHKGKHLSRNEKGKISRERRKDYERKKASDVEDLERVISIQWPCGALRKPPGLEPWKSDCFDDCDDLFRRWSQNVQFRLFIQAVQDRLDTINIIPRVLEQPPPLPPRNLIYPRTVPWHLPGLHDLMLLANAPSPMDTDQRLMGFKRSQRPADVSADLNDGLQALIDSLQKGSKPLRQEYANDLSESLRSLKNVHLPCAPTRISADRAALVNLRNRLSDQRDSLWAEINNSISPVEGWAEVGQTLWPSITILSILSFLASDKWSLVPAPWKKPLLILAKLIALLRQSERLIMHFDNEDSSSFYKEAEAMECEGWDPAQIPEWMLLEIEGNLTIRARQADVARRMVEGQENSILQLTMGEGKTTVITPMVALRLSNGSQISRLIVLKPLLRQSMNLLSQRLGGLLNRPVYHIPFSRNTRISETTTEALRQIYDECLEKRGILIVLPEQLLSFRLVGLDYAKKDSTIAHSLVELELLLQERCRTVIDESDEVLDPKFQLVYTRGHQQNLDGEADRWGVIMYVLEEVKKQAMLLHLYSLGKKSGLSVDQQGARYPFIHFFATYAADILLEKVLEAIENGAVPGLSFQDSALPIQVSTMNFIRYKKITEHDRETVRRRFEGSLVLKRLLVLRGLFAYNILHFALTGKRWLVDYGIHPTRSLLAVPFRAKGVPSDSAMFGHPEVTLVLTCLSYYYEGLKMSQVRQCVSLLKEEDDPEAEYERWIMQCRDELPRGLHSFSGVNVDDTPSFEQELYPHLQYQKGLIDFFLSRVVFPRDAKEYPFKLSTSAWDIPSRPNYPRTTGFSGTNDNRYLLPRSMPQKDLPDLLHTNAMVLARLLLRENQQCILAQDDSGDKLSDNDLLLLINDQNLRIRVIIDVGAQILELSNRQVAIKWLSVSSADLAAAVFFDEEDEPMVIDRDGHIERLLASPFSQQMHRCLVFLDQHHSRGVDLKLPHEYRAAITLGPRLTKDRLVQACHRMRELGNGQSVAFFMPPEVKHSLKDLRSTYTSFDVLQWVLEQTCDQLERLEPLWAAQGLNHFRAMQIWESLDLEEGNLVDKVDEIQERESKSLRQLYSPWSEDLEALNGIQELAQTNSTVAELHDILKRSESGDNQLHEEQEQERERECEVMHQVQREPHVCLPPPVQPMKHTPSGDIEYFVKHACFPGYLSNDSHIAIECFATTSAEQFEIPDSILNGIFVTTDFIETITQTMHTNDEFLKPVHWVLSNIHNSSLLIISQFEANELLTKIRESEKTTLHIYAPRITKDMRSFSKLDFLSIGAPREGHEFSPEILRALELFSGSLYFDTYEEYESAQKFFGFRTASTPIVPEGDVTSEGFVAERARNQVAWPVTSPFKECPLAFLNTWFSIRTKGHGFSKSHMGSIIEAKPLTREQFEGF</sequence>
<feature type="domain" description="DUF3645" evidence="10">
    <location>
        <begin position="2346"/>
        <end position="2378"/>
    </location>
</feature>
<dbReference type="EMBL" id="JBFXLR010000091">
    <property type="protein sequence ID" value="KAL2837876.1"/>
    <property type="molecule type" value="Genomic_DNA"/>
</dbReference>
<dbReference type="Pfam" id="PF12359">
    <property type="entry name" value="DUF3645"/>
    <property type="match status" value="1"/>
</dbReference>
<evidence type="ECO:0000313" key="13">
    <source>
        <dbReference type="Proteomes" id="UP001610444"/>
    </source>
</evidence>
<comment type="catalytic activity">
    <reaction evidence="1">
        <text>Thiol-dependent hydrolysis of ester, thioester, amide, peptide and isopeptide bonds formed by the C-terminal Gly of ubiquitin (a 76-residue protein attached to proteins as an intracellular targeting signal).</text>
        <dbReference type="EC" id="3.4.19.12"/>
    </reaction>
</comment>
<gene>
    <name evidence="12" type="ORF">BJX68DRAFT_272862</name>
</gene>
<dbReference type="InterPro" id="IPR051346">
    <property type="entry name" value="OTU_Deubiquitinase"/>
</dbReference>
<keyword evidence="4" id="KW-0833">Ubl conjugation pathway</keyword>
<dbReference type="Proteomes" id="UP001610444">
    <property type="component" value="Unassembled WGS sequence"/>
</dbReference>
<dbReference type="InterPro" id="IPR046541">
    <property type="entry name" value="DUF6606"/>
</dbReference>
<keyword evidence="13" id="KW-1185">Reference proteome</keyword>
<dbReference type="PANTHER" id="PTHR13367:SF33">
    <property type="entry name" value="P-LOOP CONTAINING NUCLEOSIDE TRIPHOSPHATE HYDROLASE PROTEIN"/>
    <property type="match status" value="1"/>
</dbReference>
<dbReference type="GeneID" id="98162464"/>
<proteinExistence type="predicted"/>
<keyword evidence="5" id="KW-0378">Hydrolase</keyword>
<evidence type="ECO:0000259" key="11">
    <source>
        <dbReference type="Pfam" id="PF20255"/>
    </source>
</evidence>
<feature type="domain" description="DUF3638" evidence="9">
    <location>
        <begin position="2006"/>
        <end position="2223"/>
    </location>
</feature>
<evidence type="ECO:0000256" key="1">
    <source>
        <dbReference type="ARBA" id="ARBA00000707"/>
    </source>
</evidence>
<evidence type="ECO:0000259" key="10">
    <source>
        <dbReference type="Pfam" id="PF12359"/>
    </source>
</evidence>
<protein>
    <recommendedName>
        <fullName evidence="2">ubiquitinyl hydrolase 1</fullName>
        <ecNumber evidence="2">3.4.19.12</ecNumber>
    </recommendedName>
</protein>
<keyword evidence="3" id="KW-0645">Protease</keyword>
<evidence type="ECO:0000256" key="5">
    <source>
        <dbReference type="ARBA" id="ARBA00022801"/>
    </source>
</evidence>
<evidence type="ECO:0000256" key="4">
    <source>
        <dbReference type="ARBA" id="ARBA00022786"/>
    </source>
</evidence>
<evidence type="ECO:0000313" key="12">
    <source>
        <dbReference type="EMBL" id="KAL2837876.1"/>
    </source>
</evidence>
<feature type="coiled-coil region" evidence="7">
    <location>
        <begin position="570"/>
        <end position="604"/>
    </location>
</feature>
<dbReference type="RefSeq" id="XP_070892747.1">
    <property type="nucleotide sequence ID" value="XM_071047300.1"/>
</dbReference>
<dbReference type="InterPro" id="IPR022099">
    <property type="entry name" value="DUF3638"/>
</dbReference>
<dbReference type="PANTHER" id="PTHR13367">
    <property type="entry name" value="UBIQUITIN THIOESTERASE"/>
    <property type="match status" value="1"/>
</dbReference>
<dbReference type="InterPro" id="IPR022105">
    <property type="entry name" value="DUF3645"/>
</dbReference>
<name>A0ABR4JCW5_9EURO</name>
<comment type="caution">
    <text evidence="12">The sequence shown here is derived from an EMBL/GenBank/DDBJ whole genome shotgun (WGS) entry which is preliminary data.</text>
</comment>